<evidence type="ECO:0000256" key="1">
    <source>
        <dbReference type="ARBA" id="ARBA00022723"/>
    </source>
</evidence>
<dbReference type="Proteomes" id="UP000245695">
    <property type="component" value="Chromosome 1"/>
</dbReference>
<keyword evidence="2" id="KW-0863">Zinc-finger</keyword>
<dbReference type="PROSITE" id="PS01102">
    <property type="entry name" value="ZF_DKSA_1"/>
    <property type="match status" value="1"/>
</dbReference>
<dbReference type="PROSITE" id="PS51128">
    <property type="entry name" value="ZF_DKSA_2"/>
    <property type="match status" value="1"/>
</dbReference>
<reference evidence="6 7" key="1">
    <citation type="submission" date="2014-09" db="EMBL/GenBank/DDBJ databases">
        <authorList>
            <person name="Hornung B.V."/>
        </authorList>
    </citation>
    <scope>NUCLEOTIDE SEQUENCE [LARGE SCALE GENOMIC DNA]</scope>
    <source>
        <strain evidence="6 7">FRIFI</strain>
    </source>
</reference>
<keyword evidence="3" id="KW-0862">Zinc</keyword>
<evidence type="ECO:0000313" key="6">
    <source>
        <dbReference type="EMBL" id="CEI73760.1"/>
    </source>
</evidence>
<sequence length="166" mass="19106">MNTQKYKEELLKEKEKLSSLINEMQDNTVFGDTSEHTSEKYTSGELSSYDNHLADIGTEVYMQDMQNSLTIHEKGRLFNVENALNKIENGTYGICDICKNNIEADRLDILPETNLCSNCAKHQPDMHLTSREEGQNLINEGPTFYDEVLLKLYEMNKMPKEESDKD</sequence>
<proteinExistence type="predicted"/>
<feature type="zinc finger region" description="dksA C4-type" evidence="4">
    <location>
        <begin position="95"/>
        <end position="119"/>
    </location>
</feature>
<dbReference type="GO" id="GO:0008270">
    <property type="term" value="F:zinc ion binding"/>
    <property type="evidence" value="ECO:0007669"/>
    <property type="project" value="UniProtKB-KW"/>
</dbReference>
<keyword evidence="1" id="KW-0479">Metal-binding</keyword>
<feature type="domain" description="Zinc finger DksA/TraR C4-type" evidence="5">
    <location>
        <begin position="90"/>
        <end position="120"/>
    </location>
</feature>
<gene>
    <name evidence="6" type="ORF">FRIFI_2232</name>
</gene>
<evidence type="ECO:0000256" key="4">
    <source>
        <dbReference type="PROSITE-ProRule" id="PRU00510"/>
    </source>
</evidence>
<evidence type="ECO:0000256" key="2">
    <source>
        <dbReference type="ARBA" id="ARBA00022771"/>
    </source>
</evidence>
<dbReference type="SUPFAM" id="SSF57716">
    <property type="entry name" value="Glucocorticoid receptor-like (DNA-binding domain)"/>
    <property type="match status" value="1"/>
</dbReference>
<dbReference type="RefSeq" id="WP_166505883.1">
    <property type="nucleotide sequence ID" value="NZ_JAKNTL010000007.1"/>
</dbReference>
<keyword evidence="7" id="KW-1185">Reference proteome</keyword>
<dbReference type="EMBL" id="LN650648">
    <property type="protein sequence ID" value="CEI73760.1"/>
    <property type="molecule type" value="Genomic_DNA"/>
</dbReference>
<dbReference type="AlphaFoldDB" id="A0A2P2BTT9"/>
<dbReference type="KEGG" id="rhom:FRIFI_2232"/>
<dbReference type="InterPro" id="IPR037187">
    <property type="entry name" value="DnaK_N"/>
</dbReference>
<evidence type="ECO:0000313" key="7">
    <source>
        <dbReference type="Proteomes" id="UP000245695"/>
    </source>
</evidence>
<evidence type="ECO:0000256" key="3">
    <source>
        <dbReference type="ARBA" id="ARBA00022833"/>
    </source>
</evidence>
<protein>
    <submittedName>
        <fullName evidence="6">Prokaryotic dksA C4-type zinc finger profiles</fullName>
    </submittedName>
</protein>
<dbReference type="PANTHER" id="PTHR33823">
    <property type="entry name" value="RNA POLYMERASE-BINDING TRANSCRIPTION FACTOR DKSA-RELATED"/>
    <property type="match status" value="1"/>
</dbReference>
<evidence type="ECO:0000259" key="5">
    <source>
        <dbReference type="Pfam" id="PF01258"/>
    </source>
</evidence>
<dbReference type="Pfam" id="PF01258">
    <property type="entry name" value="zf-dskA_traR"/>
    <property type="match status" value="1"/>
</dbReference>
<dbReference type="Gene3D" id="1.20.120.910">
    <property type="entry name" value="DksA, coiled-coil domain"/>
    <property type="match status" value="1"/>
</dbReference>
<dbReference type="InterPro" id="IPR000962">
    <property type="entry name" value="Znf_DskA_TraR"/>
</dbReference>
<organism evidence="6 7">
    <name type="scientific">Romboutsia hominis</name>
    <dbReference type="NCBI Taxonomy" id="1507512"/>
    <lineage>
        <taxon>Bacteria</taxon>
        <taxon>Bacillati</taxon>
        <taxon>Bacillota</taxon>
        <taxon>Clostridia</taxon>
        <taxon>Peptostreptococcales</taxon>
        <taxon>Peptostreptococcaceae</taxon>
        <taxon>Romboutsia</taxon>
    </lineage>
</organism>
<dbReference type="PANTHER" id="PTHR33823:SF4">
    <property type="entry name" value="GENERAL STRESS PROTEIN 16O"/>
    <property type="match status" value="1"/>
</dbReference>
<name>A0A2P2BTT9_9FIRM</name>
<dbReference type="InterPro" id="IPR020458">
    <property type="entry name" value="Znf_DskA_TraR_CS"/>
</dbReference>
<dbReference type="SUPFAM" id="SSF109635">
    <property type="entry name" value="DnaK suppressor protein DksA, alpha-hairpin domain"/>
    <property type="match status" value="1"/>
</dbReference>
<accession>A0A2P2BTT9</accession>